<dbReference type="Proteomes" id="UP000248857">
    <property type="component" value="Unassembled WGS sequence"/>
</dbReference>
<dbReference type="SUPFAM" id="SSF53474">
    <property type="entry name" value="alpha/beta-Hydrolases"/>
    <property type="match status" value="1"/>
</dbReference>
<dbReference type="Gene3D" id="3.40.50.1820">
    <property type="entry name" value="alpha/beta hydrolase"/>
    <property type="match status" value="1"/>
</dbReference>
<feature type="domain" description="Thioesterase" evidence="2">
    <location>
        <begin position="1"/>
        <end position="206"/>
    </location>
</feature>
<sequence>MYRSWQTHLSPQIQLCPVELPGRGQRFNESPFQTLPSLIADLGAALLPHLNRPFAFFGHSMGALISFELARWLRSHQSPLPQHLFVSGRSAPSLPPTAPAIHTVSDEQFIAELRHYAGTPEAILQHPELMQILLPTLRADFKLLETYEYHPQAPLPFPITALGSFADSVAPPATLEDWQIETSEQFNLRMFPGDHFFLQGAEPPLAELCAQALCPEGLKH</sequence>
<keyword evidence="3" id="KW-0560">Oxidoreductase</keyword>
<proteinExistence type="inferred from homology"/>
<gene>
    <name evidence="3" type="primary">lgrE</name>
    <name evidence="3" type="ORF">C1752_03478</name>
</gene>
<dbReference type="InterPro" id="IPR012223">
    <property type="entry name" value="TEII"/>
</dbReference>
<dbReference type="GO" id="GO:0016491">
    <property type="term" value="F:oxidoreductase activity"/>
    <property type="evidence" value="ECO:0007669"/>
    <property type="project" value="UniProtKB-KW"/>
</dbReference>
<comment type="similarity">
    <text evidence="1">Belongs to the thioesterase family.</text>
</comment>
<dbReference type="Pfam" id="PF00975">
    <property type="entry name" value="Thioesterase"/>
    <property type="match status" value="1"/>
</dbReference>
<dbReference type="GO" id="GO:0008610">
    <property type="term" value="P:lipid biosynthetic process"/>
    <property type="evidence" value="ECO:0007669"/>
    <property type="project" value="TreeGrafter"/>
</dbReference>
<evidence type="ECO:0000259" key="2">
    <source>
        <dbReference type="Pfam" id="PF00975"/>
    </source>
</evidence>
<dbReference type="AlphaFoldDB" id="A0A2W1JP39"/>
<evidence type="ECO:0000313" key="3">
    <source>
        <dbReference type="EMBL" id="PZD72642.1"/>
    </source>
</evidence>
<keyword evidence="4" id="KW-1185">Reference proteome</keyword>
<dbReference type="EC" id="1.1.-.-" evidence="3"/>
<dbReference type="InterPro" id="IPR029058">
    <property type="entry name" value="AB_hydrolase_fold"/>
</dbReference>
<reference evidence="3 4" key="1">
    <citation type="journal article" date="2018" name="Sci. Rep.">
        <title>A novel species of the marine cyanobacterium Acaryochloris with a unique pigment content and lifestyle.</title>
        <authorList>
            <person name="Partensky F."/>
            <person name="Six C."/>
            <person name="Ratin M."/>
            <person name="Garczarek L."/>
            <person name="Vaulot D."/>
            <person name="Probert I."/>
            <person name="Calteau A."/>
            <person name="Gourvil P."/>
            <person name="Marie D."/>
            <person name="Grebert T."/>
            <person name="Bouchier C."/>
            <person name="Le Panse S."/>
            <person name="Gachenot M."/>
            <person name="Rodriguez F."/>
            <person name="Garrido J.L."/>
        </authorList>
    </citation>
    <scope>NUCLEOTIDE SEQUENCE [LARGE SCALE GENOMIC DNA]</scope>
    <source>
        <strain evidence="3 4">RCC1774</strain>
    </source>
</reference>
<organism evidence="3 4">
    <name type="scientific">Acaryochloris thomasi RCC1774</name>
    <dbReference type="NCBI Taxonomy" id="1764569"/>
    <lineage>
        <taxon>Bacteria</taxon>
        <taxon>Bacillati</taxon>
        <taxon>Cyanobacteriota</taxon>
        <taxon>Cyanophyceae</taxon>
        <taxon>Acaryochloridales</taxon>
        <taxon>Acaryochloridaceae</taxon>
        <taxon>Acaryochloris</taxon>
        <taxon>Acaryochloris thomasi</taxon>
    </lineage>
</organism>
<dbReference type="EMBL" id="PQWO01000009">
    <property type="protein sequence ID" value="PZD72642.1"/>
    <property type="molecule type" value="Genomic_DNA"/>
</dbReference>
<dbReference type="InterPro" id="IPR001031">
    <property type="entry name" value="Thioesterase"/>
</dbReference>
<evidence type="ECO:0000256" key="1">
    <source>
        <dbReference type="ARBA" id="ARBA00007169"/>
    </source>
</evidence>
<protein>
    <submittedName>
        <fullName evidence="3">Linear gramicidin dehydrogenase LgrE</fullName>
        <ecNumber evidence="3">1.1.-.-</ecNumber>
    </submittedName>
</protein>
<name>A0A2W1JP39_9CYAN</name>
<dbReference type="PANTHER" id="PTHR11487:SF0">
    <property type="entry name" value="S-ACYL FATTY ACID SYNTHASE THIOESTERASE, MEDIUM CHAIN"/>
    <property type="match status" value="1"/>
</dbReference>
<comment type="caution">
    <text evidence="3">The sequence shown here is derived from an EMBL/GenBank/DDBJ whole genome shotgun (WGS) entry which is preliminary data.</text>
</comment>
<evidence type="ECO:0000313" key="4">
    <source>
        <dbReference type="Proteomes" id="UP000248857"/>
    </source>
</evidence>
<accession>A0A2W1JP39</accession>
<dbReference type="PANTHER" id="PTHR11487">
    <property type="entry name" value="THIOESTERASE"/>
    <property type="match status" value="1"/>
</dbReference>